<dbReference type="Pfam" id="PF05845">
    <property type="entry name" value="PhnH"/>
    <property type="match status" value="1"/>
</dbReference>
<dbReference type="NCBIfam" id="TIGR03292">
    <property type="entry name" value="PhnH_redo"/>
    <property type="match status" value="1"/>
</dbReference>
<dbReference type="GO" id="GO:0019634">
    <property type="term" value="P:organic phosphonate metabolic process"/>
    <property type="evidence" value="ECO:0007669"/>
    <property type="project" value="InterPro"/>
</dbReference>
<accession>A0A1X0Y2M7</accession>
<evidence type="ECO:0000313" key="2">
    <source>
        <dbReference type="Proteomes" id="UP000193040"/>
    </source>
</evidence>
<gene>
    <name evidence="1" type="ORF">B5M45_15850</name>
</gene>
<keyword evidence="2" id="KW-1185">Reference proteome</keyword>
<dbReference type="AlphaFoldDB" id="A0A1X0Y2M7"/>
<evidence type="ECO:0000313" key="1">
    <source>
        <dbReference type="EMBL" id="ORJ59357.1"/>
    </source>
</evidence>
<dbReference type="Proteomes" id="UP000193040">
    <property type="component" value="Unassembled WGS sequence"/>
</dbReference>
<dbReference type="InterPro" id="IPR038058">
    <property type="entry name" value="PhnH-like_sp"/>
</dbReference>
<dbReference type="GO" id="GO:0016829">
    <property type="term" value="F:lyase activity"/>
    <property type="evidence" value="ECO:0007669"/>
    <property type="project" value="UniProtKB-KW"/>
</dbReference>
<dbReference type="InterPro" id="IPR008772">
    <property type="entry name" value="Phosphonate_metab_PhnH"/>
</dbReference>
<keyword evidence="1" id="KW-0456">Lyase</keyword>
<reference evidence="1 2" key="1">
    <citation type="submission" date="2017-03" db="EMBL/GenBank/DDBJ databases">
        <title>Genomic insights into Mycobacterium simiae human colonization.</title>
        <authorList>
            <person name="Steffani J.L."/>
            <person name="Brunck M.E."/>
            <person name="Cruz E."/>
            <person name="Montiel R."/>
            <person name="Barona F."/>
        </authorList>
    </citation>
    <scope>NUCLEOTIDE SEQUENCE [LARGE SCALE GENOMIC DNA]</scope>
    <source>
        <strain evidence="1 2">MsiGto</strain>
    </source>
</reference>
<organism evidence="1 2">
    <name type="scientific">Mycobacterium simiae</name>
    <name type="common">Mycobacterium habana</name>
    <dbReference type="NCBI Taxonomy" id="1784"/>
    <lineage>
        <taxon>Bacteria</taxon>
        <taxon>Bacillati</taxon>
        <taxon>Actinomycetota</taxon>
        <taxon>Actinomycetes</taxon>
        <taxon>Mycobacteriales</taxon>
        <taxon>Mycobacteriaceae</taxon>
        <taxon>Mycobacterium</taxon>
        <taxon>Mycobacterium simiae complex</taxon>
    </lineage>
</organism>
<sequence>MGRTRPHHCRIRGVGVTAQTVTAQTVTALPPTQSQQAFRAMLEALARPGTPMALPREPLTILAPAIVPVIALADLSTGVCVLEHDGDRWAEAVATATSAPTWPAEMARLVAAVRPIDEEDLRGFTRGSAYAPEDGALVALSVRDVQGGPLRWTLSGPGIRGTARIAPQGLPAGFVAARADAVAAYPAGIDILLVTDDGRVVGLPRTTTITEEN</sequence>
<dbReference type="Gene3D" id="3.40.50.11310">
    <property type="entry name" value="Bacterial phosphonate metabolism protein PhnH"/>
    <property type="match status" value="1"/>
</dbReference>
<proteinExistence type="predicted"/>
<name>A0A1X0Y2M7_MYCSI</name>
<comment type="caution">
    <text evidence="1">The sequence shown here is derived from an EMBL/GenBank/DDBJ whole genome shotgun (WGS) entry which is preliminary data.</text>
</comment>
<dbReference type="EMBL" id="MZZM01000020">
    <property type="protein sequence ID" value="ORJ59357.1"/>
    <property type="molecule type" value="Genomic_DNA"/>
</dbReference>
<dbReference type="SUPFAM" id="SSF159709">
    <property type="entry name" value="PhnH-like"/>
    <property type="match status" value="1"/>
</dbReference>
<protein>
    <submittedName>
        <fullName evidence="1">Phosphonate C-P lyase system protein PhnH</fullName>
    </submittedName>
</protein>